<evidence type="ECO:0000313" key="3">
    <source>
        <dbReference type="RefSeq" id="XP_033457061.1"/>
    </source>
</evidence>
<evidence type="ECO:0000313" key="2">
    <source>
        <dbReference type="Proteomes" id="UP000504637"/>
    </source>
</evidence>
<feature type="compositionally biased region" description="Low complexity" evidence="1">
    <location>
        <begin position="187"/>
        <end position="196"/>
    </location>
</feature>
<dbReference type="AlphaFoldDB" id="A0A6J3LW76"/>
<reference evidence="3" key="1">
    <citation type="submission" date="2020-01" db="EMBL/GenBank/DDBJ databases">
        <authorList>
            <consortium name="DOE Joint Genome Institute"/>
            <person name="Haridas S."/>
            <person name="Albert R."/>
            <person name="Binder M."/>
            <person name="Bloem J."/>
            <person name="Labutti K."/>
            <person name="Salamov A."/>
            <person name="Andreopoulos B."/>
            <person name="Baker S.E."/>
            <person name="Barry K."/>
            <person name="Bills G."/>
            <person name="Bluhm B.H."/>
            <person name="Cannon C."/>
            <person name="Castanera R."/>
            <person name="Culley D.E."/>
            <person name="Daum C."/>
            <person name="Ezra D."/>
            <person name="Gonzalez J.B."/>
            <person name="Henrissat B."/>
            <person name="Kuo A."/>
            <person name="Liang C."/>
            <person name="Lipzen A."/>
            <person name="Lutzoni F."/>
            <person name="Magnuson J."/>
            <person name="Mondo S."/>
            <person name="Nolan M."/>
            <person name="Ohm R."/>
            <person name="Pangilinan J."/>
            <person name="Park H.-J."/>
            <person name="Ramirez L."/>
            <person name="Alfaro M."/>
            <person name="Sun H."/>
            <person name="Tritt A."/>
            <person name="Yoshinaga Y."/>
            <person name="Zwiers L.-H."/>
            <person name="Turgeon B.G."/>
            <person name="Goodwin S.B."/>
            <person name="Spatafora J.W."/>
            <person name="Crous P.W."/>
            <person name="Grigoriev I.V."/>
        </authorList>
    </citation>
    <scope>NUCLEOTIDE SEQUENCE</scope>
    <source>
        <strain evidence="3">CBS 342.82</strain>
    </source>
</reference>
<evidence type="ECO:0000256" key="1">
    <source>
        <dbReference type="SAM" id="MobiDB-lite"/>
    </source>
</evidence>
<protein>
    <submittedName>
        <fullName evidence="3">Uncharacterized protein</fullName>
    </submittedName>
</protein>
<dbReference type="Proteomes" id="UP000504637">
    <property type="component" value="Unplaced"/>
</dbReference>
<organism evidence="3">
    <name type="scientific">Dissoconium aciculare CBS 342.82</name>
    <dbReference type="NCBI Taxonomy" id="1314786"/>
    <lineage>
        <taxon>Eukaryota</taxon>
        <taxon>Fungi</taxon>
        <taxon>Dikarya</taxon>
        <taxon>Ascomycota</taxon>
        <taxon>Pezizomycotina</taxon>
        <taxon>Dothideomycetes</taxon>
        <taxon>Dothideomycetidae</taxon>
        <taxon>Mycosphaerellales</taxon>
        <taxon>Dissoconiaceae</taxon>
        <taxon>Dissoconium</taxon>
    </lineage>
</organism>
<proteinExistence type="predicted"/>
<name>A0A6J3LW76_9PEZI</name>
<sequence>MASSNQADTIASDSHDKLHDENARLWADIDNLRRQNHSIRMMYHQSVDSKREMLQCLQNIEFYFGTLRELLTAPDSLYAAPSVRRIENATTLPPGLGQQCAPVRAAKRKAETQVGVVYAGQHVPRPADQVFPGRSGQVLSGRSGQQLPPVLTAGRVQPQPQPAVLNMRVPFPGWELEPVTPPPRNPNRPTSPLCDI</sequence>
<dbReference type="RefSeq" id="XP_033457061.1">
    <property type="nucleotide sequence ID" value="XM_033605640.1"/>
</dbReference>
<keyword evidence="2" id="KW-1185">Reference proteome</keyword>
<feature type="region of interest" description="Disordered" evidence="1">
    <location>
        <begin position="176"/>
        <end position="196"/>
    </location>
</feature>
<dbReference type="GeneID" id="54363440"/>
<reference evidence="3" key="3">
    <citation type="submission" date="2025-08" db="UniProtKB">
        <authorList>
            <consortium name="RefSeq"/>
        </authorList>
    </citation>
    <scope>IDENTIFICATION</scope>
    <source>
        <strain evidence="3">CBS 342.82</strain>
    </source>
</reference>
<reference evidence="3" key="2">
    <citation type="submission" date="2020-04" db="EMBL/GenBank/DDBJ databases">
        <authorList>
            <consortium name="NCBI Genome Project"/>
        </authorList>
    </citation>
    <scope>NUCLEOTIDE SEQUENCE</scope>
    <source>
        <strain evidence="3">CBS 342.82</strain>
    </source>
</reference>
<gene>
    <name evidence="3" type="ORF">K489DRAFT_383573</name>
</gene>
<accession>A0A6J3LW76</accession>